<dbReference type="PANTHER" id="PTHR47020">
    <property type="entry name" value="HILLARIN"/>
    <property type="match status" value="1"/>
</dbReference>
<organism evidence="2 3">
    <name type="scientific">Dibothriocephalus latus</name>
    <name type="common">Fish tapeworm</name>
    <name type="synonym">Diphyllobothrium latum</name>
    <dbReference type="NCBI Taxonomy" id="60516"/>
    <lineage>
        <taxon>Eukaryota</taxon>
        <taxon>Metazoa</taxon>
        <taxon>Spiralia</taxon>
        <taxon>Lophotrochozoa</taxon>
        <taxon>Platyhelminthes</taxon>
        <taxon>Cestoda</taxon>
        <taxon>Eucestoda</taxon>
        <taxon>Diphyllobothriidea</taxon>
        <taxon>Diphyllobothriidae</taxon>
        <taxon>Dibothriocephalus</taxon>
    </lineage>
</organism>
<dbReference type="EMBL" id="UYRU01051168">
    <property type="protein sequence ID" value="VDN11301.1"/>
    <property type="molecule type" value="Genomic_DNA"/>
</dbReference>
<dbReference type="Proteomes" id="UP000281553">
    <property type="component" value="Unassembled WGS sequence"/>
</dbReference>
<accession>A0A3P7LYS1</accession>
<evidence type="ECO:0000313" key="2">
    <source>
        <dbReference type="EMBL" id="VDN11301.1"/>
    </source>
</evidence>
<evidence type="ECO:0000313" key="3">
    <source>
        <dbReference type="Proteomes" id="UP000281553"/>
    </source>
</evidence>
<dbReference type="AlphaFoldDB" id="A0A3P7LYS1"/>
<dbReference type="PANTHER" id="PTHR47020:SF1">
    <property type="entry name" value="HILLARIN"/>
    <property type="match status" value="1"/>
</dbReference>
<dbReference type="InterPro" id="IPR056564">
    <property type="entry name" value="Ig-like_KY"/>
</dbReference>
<feature type="domain" description="KY-like immunoglobulin-like" evidence="1">
    <location>
        <begin position="158"/>
        <end position="231"/>
    </location>
</feature>
<proteinExistence type="predicted"/>
<dbReference type="InterPro" id="IPR053041">
    <property type="entry name" value="Transglut-like_Superfamily_Mod"/>
</dbReference>
<name>A0A3P7LYS1_DIBLA</name>
<evidence type="ECO:0000259" key="1">
    <source>
        <dbReference type="Pfam" id="PF23265"/>
    </source>
</evidence>
<protein>
    <recommendedName>
        <fullName evidence="1">KY-like immunoglobulin-like domain-containing protein</fullName>
    </recommendedName>
</protein>
<dbReference type="Pfam" id="PF23265">
    <property type="entry name" value="Ig-like_KY"/>
    <property type="match status" value="1"/>
</dbReference>
<dbReference type="OrthoDB" id="6129702at2759"/>
<sequence>MFMMMVVTKIFMMIALGIRKMINRLALTSQAFRRVDEHAMLVSQQQQDNFTQLIWQLIYARNITSELERVRAIFLWLCTKDLHKMNFDNVKPDSPEEILMGIRTGKSTYAQIFLTLCRVENIRYVLDTFYFLANPSQLIYTHFPHDTDWQLLHHPITLEEFESLALVKSAFFKYNLSLLSYRNAVVVFTDPEIRIVVGFPPGSENFLAFTIGLTFDDQDFTEHYNSVPLVYVCFFFENADLHALYNF</sequence>
<keyword evidence="3" id="KW-1185">Reference proteome</keyword>
<reference evidence="2 3" key="1">
    <citation type="submission" date="2018-11" db="EMBL/GenBank/DDBJ databases">
        <authorList>
            <consortium name="Pathogen Informatics"/>
        </authorList>
    </citation>
    <scope>NUCLEOTIDE SEQUENCE [LARGE SCALE GENOMIC DNA]</scope>
</reference>
<gene>
    <name evidence="2" type="ORF">DILT_LOCUS7132</name>
</gene>